<dbReference type="EMBL" id="VZBP01000208">
    <property type="protein sequence ID" value="MQO11166.1"/>
    <property type="molecule type" value="Genomic_DNA"/>
</dbReference>
<evidence type="ECO:0000313" key="2">
    <source>
        <dbReference type="Proteomes" id="UP000405805"/>
    </source>
</evidence>
<dbReference type="AlphaFoldDB" id="A0AA91A793"/>
<dbReference type="InterPro" id="IPR025342">
    <property type="entry name" value="DUF4248"/>
</dbReference>
<dbReference type="RefSeq" id="WP_153098216.1">
    <property type="nucleotide sequence ID" value="NZ_VZBP01000208.1"/>
</dbReference>
<dbReference type="Proteomes" id="UP000405805">
    <property type="component" value="Unassembled WGS sequence"/>
</dbReference>
<comment type="caution">
    <text evidence="1">The sequence shown here is derived from an EMBL/GenBank/DDBJ whole genome shotgun (WGS) entry which is preliminary data.</text>
</comment>
<name>A0AA91A793_9BACT</name>
<organism evidence="1 2">
    <name type="scientific">Segatella copri</name>
    <dbReference type="NCBI Taxonomy" id="165179"/>
    <lineage>
        <taxon>Bacteria</taxon>
        <taxon>Pseudomonadati</taxon>
        <taxon>Bacteroidota</taxon>
        <taxon>Bacteroidia</taxon>
        <taxon>Bacteroidales</taxon>
        <taxon>Prevotellaceae</taxon>
        <taxon>Segatella</taxon>
    </lineage>
</organism>
<dbReference type="Pfam" id="PF14053">
    <property type="entry name" value="DUF4248"/>
    <property type="match status" value="1"/>
</dbReference>
<sequence>MDLRSYTKQELALLYFPDSDPDVARAHLMRWIVRCTQLYEQLQKSGYTKNSKEFNPLQVSYIFFLLGEP</sequence>
<protein>
    <submittedName>
        <fullName evidence="1">DUF4248 domain-containing protein</fullName>
    </submittedName>
</protein>
<accession>A0AA91A793</accession>
<reference evidence="2" key="1">
    <citation type="submission" date="2019-09" db="EMBL/GenBank/DDBJ databases">
        <title>Distinct polysaccharide growth profiles of human intestinal Prevotella copri isolates.</title>
        <authorList>
            <person name="Fehlner-Peach H."/>
            <person name="Magnabosco C."/>
            <person name="Raghavan V."/>
            <person name="Scher J.U."/>
            <person name="Tett A."/>
            <person name="Cox L.M."/>
            <person name="Gottsegen C."/>
            <person name="Watters A."/>
            <person name="Wiltshire- Gordon J.D."/>
            <person name="Segata N."/>
            <person name="Bonneau R."/>
            <person name="Littman D.R."/>
        </authorList>
    </citation>
    <scope>NUCLEOTIDE SEQUENCE [LARGE SCALE GENOMIC DNA]</scope>
    <source>
        <strain evidence="2">iA624</strain>
    </source>
</reference>
<evidence type="ECO:0000313" key="1">
    <source>
        <dbReference type="EMBL" id="MQO11166.1"/>
    </source>
</evidence>
<gene>
    <name evidence="1" type="ORF">F7D57_16020</name>
</gene>
<proteinExistence type="predicted"/>